<dbReference type="HOGENOM" id="CLU_814962_0_0_1"/>
<dbReference type="InterPro" id="IPR050840">
    <property type="entry name" value="Adaptor_Complx_Large_Subunit"/>
</dbReference>
<dbReference type="Gene3D" id="1.25.10.10">
    <property type="entry name" value="Leucine-rich Repeat Variant"/>
    <property type="match status" value="1"/>
</dbReference>
<sequence>MSSSFGQAHPVFREATDVFLPPLNSFRVSRQCAETLCHPSKRHGTFRPMTKWYLKLGWPTFGSLWRLPPQPGLRLIRKKGSGEDEDPGYGNCVVTPVDTYLELLERPVLPDILVCTMSWVLGEYGYLSDAMELEEICERLVELVDRPFSQEDTTRGYVLSAVTKITAQMGHTIDVADAMMKKYKNSRSTDLQQRCFEYLAFTKNFPLMNEVFPEDASCEDIEVDPDLSFLTSSVKKAVAQGASLYDPPEDSDDEDESYGHRRNGGESNRLNFEAYKKPEIPYPTKLPLADQQGAFGVNKWGGNGVQRGAPGLRSYGCTDPIGGFGAGKRGVDKMYHNTNAS</sequence>
<evidence type="ECO:0000256" key="5">
    <source>
        <dbReference type="SAM" id="MobiDB-lite"/>
    </source>
</evidence>
<feature type="compositionally biased region" description="Acidic residues" evidence="5">
    <location>
        <begin position="247"/>
        <end position="256"/>
    </location>
</feature>
<evidence type="ECO:0000313" key="7">
    <source>
        <dbReference type="Proteomes" id="UP000011713"/>
    </source>
</evidence>
<keyword evidence="2" id="KW-0813">Transport</keyword>
<dbReference type="InterPro" id="IPR016024">
    <property type="entry name" value="ARM-type_fold"/>
</dbReference>
<name>M4BID5_HYAAE</name>
<organism evidence="6 7">
    <name type="scientific">Hyaloperonospora arabidopsidis (strain Emoy2)</name>
    <name type="common">Downy mildew agent</name>
    <name type="synonym">Peronospora arabidopsidis</name>
    <dbReference type="NCBI Taxonomy" id="559515"/>
    <lineage>
        <taxon>Eukaryota</taxon>
        <taxon>Sar</taxon>
        <taxon>Stramenopiles</taxon>
        <taxon>Oomycota</taxon>
        <taxon>Peronosporomycetes</taxon>
        <taxon>Peronosporales</taxon>
        <taxon>Peronosporaceae</taxon>
        <taxon>Hyaloperonospora</taxon>
    </lineage>
</organism>
<keyword evidence="3" id="KW-0653">Protein transport</keyword>
<dbReference type="EnsemblProtists" id="HpaT806161">
    <property type="protein sequence ID" value="HpaP806161"/>
    <property type="gene ID" value="HpaG806161"/>
</dbReference>
<dbReference type="GO" id="GO:0015031">
    <property type="term" value="P:protein transport"/>
    <property type="evidence" value="ECO:0007669"/>
    <property type="project" value="UniProtKB-KW"/>
</dbReference>
<dbReference type="STRING" id="559515.M4BID5"/>
<evidence type="ECO:0000256" key="2">
    <source>
        <dbReference type="ARBA" id="ARBA00022448"/>
    </source>
</evidence>
<dbReference type="eggNOG" id="KOG1062">
    <property type="taxonomic scope" value="Eukaryota"/>
</dbReference>
<reference evidence="6" key="2">
    <citation type="submission" date="2015-06" db="UniProtKB">
        <authorList>
            <consortium name="EnsemblProtists"/>
        </authorList>
    </citation>
    <scope>IDENTIFICATION</scope>
    <source>
        <strain evidence="6">Emoy2</strain>
    </source>
</reference>
<evidence type="ECO:0000256" key="3">
    <source>
        <dbReference type="ARBA" id="ARBA00022927"/>
    </source>
</evidence>
<protein>
    <submittedName>
        <fullName evidence="6">Uncharacterized protein</fullName>
    </submittedName>
</protein>
<dbReference type="EMBL" id="JH598287">
    <property type="status" value="NOT_ANNOTATED_CDS"/>
    <property type="molecule type" value="Genomic_DNA"/>
</dbReference>
<dbReference type="InterPro" id="IPR011989">
    <property type="entry name" value="ARM-like"/>
</dbReference>
<evidence type="ECO:0000256" key="4">
    <source>
        <dbReference type="ARBA" id="ARBA00023136"/>
    </source>
</evidence>
<dbReference type="GO" id="GO:0012505">
    <property type="term" value="C:endomembrane system"/>
    <property type="evidence" value="ECO:0007669"/>
    <property type="project" value="UniProtKB-SubCell"/>
</dbReference>
<proteinExistence type="predicted"/>
<keyword evidence="4" id="KW-0472">Membrane</keyword>
<dbReference type="SUPFAM" id="SSF48371">
    <property type="entry name" value="ARM repeat"/>
    <property type="match status" value="1"/>
</dbReference>
<dbReference type="GO" id="GO:0005737">
    <property type="term" value="C:cytoplasm"/>
    <property type="evidence" value="ECO:0007669"/>
    <property type="project" value="UniProtKB-ARBA"/>
</dbReference>
<dbReference type="InParanoid" id="M4BID5"/>
<dbReference type="Proteomes" id="UP000011713">
    <property type="component" value="Unassembled WGS sequence"/>
</dbReference>
<evidence type="ECO:0000313" key="6">
    <source>
        <dbReference type="EnsemblProtists" id="HpaP806161"/>
    </source>
</evidence>
<evidence type="ECO:0000256" key="1">
    <source>
        <dbReference type="ARBA" id="ARBA00004308"/>
    </source>
</evidence>
<feature type="region of interest" description="Disordered" evidence="5">
    <location>
        <begin position="241"/>
        <end position="272"/>
    </location>
</feature>
<comment type="subcellular location">
    <subcellularLocation>
        <location evidence="1">Endomembrane system</location>
    </subcellularLocation>
</comment>
<keyword evidence="7" id="KW-1185">Reference proteome</keyword>
<accession>M4BID5</accession>
<reference evidence="7" key="1">
    <citation type="journal article" date="2010" name="Science">
        <title>Signatures of adaptation to obligate biotrophy in the Hyaloperonospora arabidopsidis genome.</title>
        <authorList>
            <person name="Baxter L."/>
            <person name="Tripathy S."/>
            <person name="Ishaque N."/>
            <person name="Boot N."/>
            <person name="Cabral A."/>
            <person name="Kemen E."/>
            <person name="Thines M."/>
            <person name="Ah-Fong A."/>
            <person name="Anderson R."/>
            <person name="Badejoko W."/>
            <person name="Bittner-Eddy P."/>
            <person name="Boore J.L."/>
            <person name="Chibucos M.C."/>
            <person name="Coates M."/>
            <person name="Dehal P."/>
            <person name="Delehaunty K."/>
            <person name="Dong S."/>
            <person name="Downton P."/>
            <person name="Dumas B."/>
            <person name="Fabro G."/>
            <person name="Fronick C."/>
            <person name="Fuerstenberg S.I."/>
            <person name="Fulton L."/>
            <person name="Gaulin E."/>
            <person name="Govers F."/>
            <person name="Hughes L."/>
            <person name="Humphray S."/>
            <person name="Jiang R.H."/>
            <person name="Judelson H."/>
            <person name="Kamoun S."/>
            <person name="Kyung K."/>
            <person name="Meijer H."/>
            <person name="Minx P."/>
            <person name="Morris P."/>
            <person name="Nelson J."/>
            <person name="Phuntumart V."/>
            <person name="Qutob D."/>
            <person name="Rehmany A."/>
            <person name="Rougon-Cardoso A."/>
            <person name="Ryden P."/>
            <person name="Torto-Alalibo T."/>
            <person name="Studholme D."/>
            <person name="Wang Y."/>
            <person name="Win J."/>
            <person name="Wood J."/>
            <person name="Clifton S.W."/>
            <person name="Rogers J."/>
            <person name="Van den Ackerveken G."/>
            <person name="Jones J.D."/>
            <person name="McDowell J.M."/>
            <person name="Beynon J."/>
            <person name="Tyler B.M."/>
        </authorList>
    </citation>
    <scope>NUCLEOTIDE SEQUENCE [LARGE SCALE GENOMIC DNA]</scope>
    <source>
        <strain evidence="7">Emoy2</strain>
    </source>
</reference>
<dbReference type="AlphaFoldDB" id="M4BID5"/>
<dbReference type="PANTHER" id="PTHR22780">
    <property type="entry name" value="ADAPTIN, ALPHA/GAMMA/EPSILON"/>
    <property type="match status" value="1"/>
</dbReference>
<dbReference type="VEuPathDB" id="FungiDB:HpaG806161"/>